<accession>A0A7C1JX58</accession>
<name>A0A7C1JX58_9CHLR</name>
<organism evidence="3">
    <name type="scientific">Caldilinea aerophila</name>
    <dbReference type="NCBI Taxonomy" id="133453"/>
    <lineage>
        <taxon>Bacteria</taxon>
        <taxon>Bacillati</taxon>
        <taxon>Chloroflexota</taxon>
        <taxon>Caldilineae</taxon>
        <taxon>Caldilineales</taxon>
        <taxon>Caldilineaceae</taxon>
        <taxon>Caldilinea</taxon>
    </lineage>
</organism>
<proteinExistence type="predicted"/>
<feature type="domain" description="Inner membrane component" evidence="2">
    <location>
        <begin position="90"/>
        <end position="124"/>
    </location>
</feature>
<dbReference type="Pfam" id="PF03733">
    <property type="entry name" value="YccF"/>
    <property type="match status" value="1"/>
</dbReference>
<feature type="transmembrane region" description="Helical" evidence="1">
    <location>
        <begin position="16"/>
        <end position="33"/>
    </location>
</feature>
<protein>
    <submittedName>
        <fullName evidence="3">YccF domain-containing protein</fullName>
    </submittedName>
</protein>
<keyword evidence="1" id="KW-0812">Transmembrane</keyword>
<keyword evidence="1" id="KW-1133">Transmembrane helix</keyword>
<evidence type="ECO:0000313" key="3">
    <source>
        <dbReference type="EMBL" id="HDX32048.1"/>
    </source>
</evidence>
<comment type="caution">
    <text evidence="3">The sequence shown here is derived from an EMBL/GenBank/DDBJ whole genome shotgun (WGS) entry which is preliminary data.</text>
</comment>
<feature type="transmembrane region" description="Helical" evidence="1">
    <location>
        <begin position="80"/>
        <end position="99"/>
    </location>
</feature>
<evidence type="ECO:0000259" key="2">
    <source>
        <dbReference type="Pfam" id="PF03733"/>
    </source>
</evidence>
<sequence>MSYPVGTPIMVKKGPGCLVQILWFLFIGCWLGGFAVTAAYILFLFIVTIPLGIAILNNIPMIMALRQPDRLITPYGEVHVPQYPFLIRALWFILFGWWLAAIALAVGYALCMTIIGLPLGFWIFDRVPGLLTLRRS</sequence>
<gene>
    <name evidence="3" type="ORF">ENQ20_11250</name>
</gene>
<feature type="transmembrane region" description="Helical" evidence="1">
    <location>
        <begin position="39"/>
        <end position="59"/>
    </location>
</feature>
<dbReference type="AlphaFoldDB" id="A0A7C1JX58"/>
<reference evidence="3" key="1">
    <citation type="journal article" date="2020" name="mSystems">
        <title>Genome- and Community-Level Interaction Insights into Carbon Utilization and Element Cycling Functions of Hydrothermarchaeota in Hydrothermal Sediment.</title>
        <authorList>
            <person name="Zhou Z."/>
            <person name="Liu Y."/>
            <person name="Xu W."/>
            <person name="Pan J."/>
            <person name="Luo Z.H."/>
            <person name="Li M."/>
        </authorList>
    </citation>
    <scope>NUCLEOTIDE SEQUENCE [LARGE SCALE GENOMIC DNA]</scope>
    <source>
        <strain evidence="3">SpSt-289</strain>
    </source>
</reference>
<evidence type="ECO:0000256" key="1">
    <source>
        <dbReference type="SAM" id="Phobius"/>
    </source>
</evidence>
<dbReference type="InterPro" id="IPR005185">
    <property type="entry name" value="YccF"/>
</dbReference>
<keyword evidence="1" id="KW-0472">Membrane</keyword>
<feature type="transmembrane region" description="Helical" evidence="1">
    <location>
        <begin position="105"/>
        <end position="124"/>
    </location>
</feature>
<dbReference type="EMBL" id="DSMG01000114">
    <property type="protein sequence ID" value="HDX32048.1"/>
    <property type="molecule type" value="Genomic_DNA"/>
</dbReference>